<name>A0A158PH89_ANGCS</name>
<keyword evidence="2" id="KW-1185">Reference proteome</keyword>
<reference evidence="3" key="1">
    <citation type="submission" date="2016-04" db="UniProtKB">
        <authorList>
            <consortium name="WormBaseParasite"/>
        </authorList>
    </citation>
    <scope>IDENTIFICATION</scope>
</reference>
<evidence type="ECO:0000313" key="2">
    <source>
        <dbReference type="Proteomes" id="UP000267027"/>
    </source>
</evidence>
<reference evidence="1 2" key="2">
    <citation type="submission" date="2018-11" db="EMBL/GenBank/DDBJ databases">
        <authorList>
            <consortium name="Pathogen Informatics"/>
        </authorList>
    </citation>
    <scope>NUCLEOTIDE SEQUENCE [LARGE SCALE GENOMIC DNA]</scope>
    <source>
        <strain evidence="1 2">Costa Rica</strain>
    </source>
</reference>
<sequence>MISKSVLINIFAKESVVINLSLFSVVDGRFPPWTIMALIYVGKTDEDLCKAIQIIEELERRIGGSTGELAAFKKSLDEIRCDIAATQTTVHEKH</sequence>
<proteinExistence type="predicted"/>
<protein>
    <submittedName>
        <fullName evidence="1 3">Uncharacterized protein</fullName>
    </submittedName>
</protein>
<dbReference type="AlphaFoldDB" id="A0A158PH89"/>
<organism evidence="3">
    <name type="scientific">Angiostrongylus costaricensis</name>
    <name type="common">Nematode worm</name>
    <dbReference type="NCBI Taxonomy" id="334426"/>
    <lineage>
        <taxon>Eukaryota</taxon>
        <taxon>Metazoa</taxon>
        <taxon>Ecdysozoa</taxon>
        <taxon>Nematoda</taxon>
        <taxon>Chromadorea</taxon>
        <taxon>Rhabditida</taxon>
        <taxon>Rhabditina</taxon>
        <taxon>Rhabditomorpha</taxon>
        <taxon>Strongyloidea</taxon>
        <taxon>Metastrongylidae</taxon>
        <taxon>Angiostrongylus</taxon>
    </lineage>
</organism>
<accession>A0A158PH89</accession>
<evidence type="ECO:0000313" key="3">
    <source>
        <dbReference type="WBParaSite" id="ACOC_0000613801-mRNA-1"/>
    </source>
</evidence>
<gene>
    <name evidence="1" type="ORF">ACOC_LOCUS6139</name>
</gene>
<dbReference type="EMBL" id="UYYA01003922">
    <property type="protein sequence ID" value="VDM57724.1"/>
    <property type="molecule type" value="Genomic_DNA"/>
</dbReference>
<dbReference type="OrthoDB" id="5857271at2759"/>
<dbReference type="WBParaSite" id="ACOC_0000613801-mRNA-1">
    <property type="protein sequence ID" value="ACOC_0000613801-mRNA-1"/>
    <property type="gene ID" value="ACOC_0000613801"/>
</dbReference>
<evidence type="ECO:0000313" key="1">
    <source>
        <dbReference type="EMBL" id="VDM57724.1"/>
    </source>
</evidence>
<dbReference type="Proteomes" id="UP000267027">
    <property type="component" value="Unassembled WGS sequence"/>
</dbReference>